<evidence type="ECO:0000256" key="2">
    <source>
        <dbReference type="ARBA" id="ARBA00023002"/>
    </source>
</evidence>
<dbReference type="OrthoDB" id="435038at2759"/>
<comment type="caution">
    <text evidence="7">The sequence shown here is derived from an EMBL/GenBank/DDBJ whole genome shotgun (WGS) entry which is preliminary data.</text>
</comment>
<keyword evidence="3" id="KW-0520">NAD</keyword>
<dbReference type="GO" id="GO:0016491">
    <property type="term" value="F:oxidoreductase activity"/>
    <property type="evidence" value="ECO:0007669"/>
    <property type="project" value="UniProtKB-KW"/>
</dbReference>
<dbReference type="SUPFAM" id="SSF51735">
    <property type="entry name" value="NAD(P)-binding Rossmann-fold domains"/>
    <property type="match status" value="1"/>
</dbReference>
<dbReference type="Gene3D" id="3.40.50.720">
    <property type="entry name" value="NAD(P)-binding Rossmann-like Domain"/>
    <property type="match status" value="1"/>
</dbReference>
<evidence type="ECO:0000259" key="6">
    <source>
        <dbReference type="Pfam" id="PF14833"/>
    </source>
</evidence>
<dbReference type="PANTHER" id="PTHR43580:SF8">
    <property type="entry name" value="6-PHOSPHOGLUCONATE DEHYDROGENASE NADP-BINDING DOMAIN-CONTAINING PROTEIN-RELATED"/>
    <property type="match status" value="1"/>
</dbReference>
<comment type="similarity">
    <text evidence="1">Belongs to the HIBADH-related family. NP60 subfamily.</text>
</comment>
<evidence type="ECO:0000313" key="7">
    <source>
        <dbReference type="EMBL" id="KAJ2689677.1"/>
    </source>
</evidence>
<reference evidence="7" key="1">
    <citation type="submission" date="2022-07" db="EMBL/GenBank/DDBJ databases">
        <title>Phylogenomic reconstructions and comparative analyses of Kickxellomycotina fungi.</title>
        <authorList>
            <person name="Reynolds N.K."/>
            <person name="Stajich J.E."/>
            <person name="Barry K."/>
            <person name="Grigoriev I.V."/>
            <person name="Crous P."/>
            <person name="Smith M.E."/>
        </authorList>
    </citation>
    <scope>NUCLEOTIDE SEQUENCE</scope>
    <source>
        <strain evidence="7">CBS 109367</strain>
    </source>
</reference>
<dbReference type="InterPro" id="IPR036291">
    <property type="entry name" value="NAD(P)-bd_dom_sf"/>
</dbReference>
<sequence>MSLFSDCVASDKLRVGWIGLGAMGVEMARNLQVHRAKTGLSPISVYNRTLSKCEQLAQLGAQVCGSAAEVANASNVVFLSLFSGDTVKSIVAEILDNSSGEQPLLIADLTTVHPDSTQWILDDLARRRRELLLPRPVEFSQTPVWGAPAAAKAAKLVFVSSGASRRVLESLAVPAFAHRAIDCGEDGVRAAKFKVLGNFMIASIVEALGEAMAVAEEVGVGRELYLEFVREMLPVPPALAYAKKMTDENGEASKTQVGFTVLGGMKDVGYAVDLAKSVDMRLPIAELALEHLQWVKDKGDPNWDWSSLAFALRKGN</sequence>
<dbReference type="InterPro" id="IPR015815">
    <property type="entry name" value="HIBADH-related"/>
</dbReference>
<dbReference type="PANTHER" id="PTHR43580">
    <property type="entry name" value="OXIDOREDUCTASE GLYR1-RELATED"/>
    <property type="match status" value="1"/>
</dbReference>
<dbReference type="InterPro" id="IPR008927">
    <property type="entry name" value="6-PGluconate_DH-like_C_sf"/>
</dbReference>
<feature type="domain" description="3-hydroxyisobutyrate dehydrogenase-like NAD-binding" evidence="6">
    <location>
        <begin position="191"/>
        <end position="308"/>
    </location>
</feature>
<protein>
    <submittedName>
        <fullName evidence="7">Uncharacterized protein</fullName>
    </submittedName>
</protein>
<dbReference type="InterPro" id="IPR029154">
    <property type="entry name" value="HIBADH-like_NADP-bd"/>
</dbReference>
<feature type="domain" description="6-phosphogluconate dehydrogenase NADP-binding" evidence="5">
    <location>
        <begin position="14"/>
        <end position="165"/>
    </location>
</feature>
<keyword evidence="2" id="KW-0560">Oxidoreductase</keyword>
<dbReference type="Proteomes" id="UP001151516">
    <property type="component" value="Unassembled WGS sequence"/>
</dbReference>
<dbReference type="InterPro" id="IPR006115">
    <property type="entry name" value="6PGDH_NADP-bd"/>
</dbReference>
<evidence type="ECO:0000256" key="3">
    <source>
        <dbReference type="ARBA" id="ARBA00023027"/>
    </source>
</evidence>
<dbReference type="Pfam" id="PF14833">
    <property type="entry name" value="NAD_binding_11"/>
    <property type="match status" value="1"/>
</dbReference>
<dbReference type="InterPro" id="IPR051265">
    <property type="entry name" value="HIBADH-related_NP60_sf"/>
</dbReference>
<dbReference type="GO" id="GO:0050661">
    <property type="term" value="F:NADP binding"/>
    <property type="evidence" value="ECO:0007669"/>
    <property type="project" value="InterPro"/>
</dbReference>
<name>A0A9W8GQ53_9FUNG</name>
<evidence type="ECO:0000256" key="1">
    <source>
        <dbReference type="ARBA" id="ARBA00007598"/>
    </source>
</evidence>
<dbReference type="InterPro" id="IPR013328">
    <property type="entry name" value="6PGD_dom2"/>
</dbReference>
<proteinExistence type="inferred from homology"/>
<dbReference type="Pfam" id="PF03446">
    <property type="entry name" value="NAD_binding_2"/>
    <property type="match status" value="1"/>
</dbReference>
<feature type="active site" evidence="4">
    <location>
        <position position="194"/>
    </location>
</feature>
<dbReference type="Gene3D" id="1.10.1040.10">
    <property type="entry name" value="N-(1-d-carboxylethyl)-l-norvaline Dehydrogenase, domain 2"/>
    <property type="match status" value="1"/>
</dbReference>
<dbReference type="AlphaFoldDB" id="A0A9W8GQ53"/>
<evidence type="ECO:0000259" key="5">
    <source>
        <dbReference type="Pfam" id="PF03446"/>
    </source>
</evidence>
<keyword evidence="8" id="KW-1185">Reference proteome</keyword>
<accession>A0A9W8GQ53</accession>
<dbReference type="SUPFAM" id="SSF48179">
    <property type="entry name" value="6-phosphogluconate dehydrogenase C-terminal domain-like"/>
    <property type="match status" value="1"/>
</dbReference>
<dbReference type="EMBL" id="JANBTX010000021">
    <property type="protein sequence ID" value="KAJ2689677.1"/>
    <property type="molecule type" value="Genomic_DNA"/>
</dbReference>
<dbReference type="PIRSF" id="PIRSF000103">
    <property type="entry name" value="HIBADH"/>
    <property type="match status" value="1"/>
</dbReference>
<evidence type="ECO:0000256" key="4">
    <source>
        <dbReference type="PIRSR" id="PIRSR000103-1"/>
    </source>
</evidence>
<evidence type="ECO:0000313" key="8">
    <source>
        <dbReference type="Proteomes" id="UP001151516"/>
    </source>
</evidence>
<dbReference type="GO" id="GO:0051287">
    <property type="term" value="F:NAD binding"/>
    <property type="evidence" value="ECO:0007669"/>
    <property type="project" value="InterPro"/>
</dbReference>
<organism evidence="7 8">
    <name type="scientific">Coemansia spiralis</name>
    <dbReference type="NCBI Taxonomy" id="417178"/>
    <lineage>
        <taxon>Eukaryota</taxon>
        <taxon>Fungi</taxon>
        <taxon>Fungi incertae sedis</taxon>
        <taxon>Zoopagomycota</taxon>
        <taxon>Kickxellomycotina</taxon>
        <taxon>Kickxellomycetes</taxon>
        <taxon>Kickxellales</taxon>
        <taxon>Kickxellaceae</taxon>
        <taxon>Coemansia</taxon>
    </lineage>
</organism>
<gene>
    <name evidence="7" type="ORF">IWW39_001269</name>
</gene>